<dbReference type="RefSeq" id="WP_143372959.1">
    <property type="nucleotide sequence ID" value="NZ_VJVZ01000004.1"/>
</dbReference>
<sequence>MKQYNSSSISFPISWHIKREPVYRLLDNVDYIENFFRDGEIMISCFNNFKKNPDEMQGDNQEGHAIVGEFGNSGFSNHIIYESGKNAYVMSTTKEITKKVIKDFNAVGAIKITNPAMFGHEIAKKLPFVNSGVEGSCDYETSRVHFLEGEAGKILNKLDWNDPHSHQVFQEITMGMELFLKLEKYKHQQEYRFAWFSKTDVENSIIVKCPEASLLCEKIIF</sequence>
<evidence type="ECO:0000313" key="2">
    <source>
        <dbReference type="Proteomes" id="UP000320643"/>
    </source>
</evidence>
<dbReference type="EMBL" id="VJVZ01000004">
    <property type="protein sequence ID" value="TRW25374.1"/>
    <property type="molecule type" value="Genomic_DNA"/>
</dbReference>
<comment type="caution">
    <text evidence="1">The sequence shown here is derived from an EMBL/GenBank/DDBJ whole genome shotgun (WGS) entry which is preliminary data.</text>
</comment>
<dbReference type="OrthoDB" id="1419635at2"/>
<organism evidence="1 2">
    <name type="scientific">Flavobacterium zepuense</name>
    <dbReference type="NCBI Taxonomy" id="2593302"/>
    <lineage>
        <taxon>Bacteria</taxon>
        <taxon>Pseudomonadati</taxon>
        <taxon>Bacteroidota</taxon>
        <taxon>Flavobacteriia</taxon>
        <taxon>Flavobacteriales</taxon>
        <taxon>Flavobacteriaceae</taxon>
        <taxon>Flavobacterium</taxon>
    </lineage>
</organism>
<dbReference type="Proteomes" id="UP000320643">
    <property type="component" value="Unassembled WGS sequence"/>
</dbReference>
<dbReference type="AlphaFoldDB" id="A0A552V4G9"/>
<gene>
    <name evidence="1" type="ORF">FMM05_08710</name>
</gene>
<reference evidence="1 2" key="1">
    <citation type="submission" date="2019-07" db="EMBL/GenBank/DDBJ databases">
        <title>Flavobacterium sp. nov., isolated from glacier ice.</title>
        <authorList>
            <person name="Liu Q."/>
            <person name="Xin Y.-H."/>
        </authorList>
    </citation>
    <scope>NUCLEOTIDE SEQUENCE [LARGE SCALE GENOMIC DNA]</scope>
    <source>
        <strain evidence="1 2">ZT4R6</strain>
    </source>
</reference>
<accession>A0A552V4G9</accession>
<protein>
    <submittedName>
        <fullName evidence="1">Uncharacterized protein</fullName>
    </submittedName>
</protein>
<name>A0A552V4G9_9FLAO</name>
<keyword evidence="2" id="KW-1185">Reference proteome</keyword>
<proteinExistence type="predicted"/>
<evidence type="ECO:0000313" key="1">
    <source>
        <dbReference type="EMBL" id="TRW25374.1"/>
    </source>
</evidence>